<name>L9LDP9_TUPCH</name>
<evidence type="ECO:0000313" key="2">
    <source>
        <dbReference type="Proteomes" id="UP000011518"/>
    </source>
</evidence>
<organism evidence="1 2">
    <name type="scientific">Tupaia chinensis</name>
    <name type="common">Chinese tree shrew</name>
    <name type="synonym">Tupaia belangeri chinensis</name>
    <dbReference type="NCBI Taxonomy" id="246437"/>
    <lineage>
        <taxon>Eukaryota</taxon>
        <taxon>Metazoa</taxon>
        <taxon>Chordata</taxon>
        <taxon>Craniata</taxon>
        <taxon>Vertebrata</taxon>
        <taxon>Euteleostomi</taxon>
        <taxon>Mammalia</taxon>
        <taxon>Eutheria</taxon>
        <taxon>Euarchontoglires</taxon>
        <taxon>Scandentia</taxon>
        <taxon>Tupaiidae</taxon>
        <taxon>Tupaia</taxon>
    </lineage>
</organism>
<evidence type="ECO:0000313" key="1">
    <source>
        <dbReference type="EMBL" id="ELW72839.1"/>
    </source>
</evidence>
<gene>
    <name evidence="1" type="ORF">TREES_T100009563</name>
</gene>
<reference evidence="2" key="1">
    <citation type="submission" date="2012-07" db="EMBL/GenBank/DDBJ databases">
        <title>Genome of the Chinese tree shrew, a rising model animal genetically related to primates.</title>
        <authorList>
            <person name="Zhang G."/>
            <person name="Fan Y."/>
            <person name="Yao Y."/>
            <person name="Huang Z."/>
        </authorList>
    </citation>
    <scope>NUCLEOTIDE SEQUENCE [LARGE SCALE GENOMIC DNA]</scope>
</reference>
<reference evidence="2" key="2">
    <citation type="journal article" date="2013" name="Nat. Commun.">
        <title>Genome of the Chinese tree shrew.</title>
        <authorList>
            <person name="Fan Y."/>
            <person name="Huang Z.Y."/>
            <person name="Cao C.C."/>
            <person name="Chen C.S."/>
            <person name="Chen Y.X."/>
            <person name="Fan D.D."/>
            <person name="He J."/>
            <person name="Hou H.L."/>
            <person name="Hu L."/>
            <person name="Hu X.T."/>
            <person name="Jiang X.T."/>
            <person name="Lai R."/>
            <person name="Lang Y.S."/>
            <person name="Liang B."/>
            <person name="Liao S.G."/>
            <person name="Mu D."/>
            <person name="Ma Y.Y."/>
            <person name="Niu Y.Y."/>
            <person name="Sun X.Q."/>
            <person name="Xia J.Q."/>
            <person name="Xiao J."/>
            <person name="Xiong Z.Q."/>
            <person name="Xu L."/>
            <person name="Yang L."/>
            <person name="Zhang Y."/>
            <person name="Zhao W."/>
            <person name="Zhao X.D."/>
            <person name="Zheng Y.T."/>
            <person name="Zhou J.M."/>
            <person name="Zhu Y.B."/>
            <person name="Zhang G.J."/>
            <person name="Wang J."/>
            <person name="Yao Y.G."/>
        </authorList>
    </citation>
    <scope>NUCLEOTIDE SEQUENCE [LARGE SCALE GENOMIC DNA]</scope>
</reference>
<sequence>MGRVASNSPRYAPWQVGTRALEGELACTLHSSHSALSGGSLWSEAEWQGMKVSKACLVELLVQRTRQTRHEDLHKECAASGAVTRAVEEKHRVDGHGHCDQRL</sequence>
<dbReference type="Proteomes" id="UP000011518">
    <property type="component" value="Unassembled WGS sequence"/>
</dbReference>
<dbReference type="EMBL" id="KB320389">
    <property type="protein sequence ID" value="ELW72839.1"/>
    <property type="molecule type" value="Genomic_DNA"/>
</dbReference>
<protein>
    <submittedName>
        <fullName evidence="1">Uncharacterized protein</fullName>
    </submittedName>
</protein>
<keyword evidence="2" id="KW-1185">Reference proteome</keyword>
<proteinExistence type="predicted"/>
<dbReference type="AlphaFoldDB" id="L9LDP9"/>
<accession>L9LDP9</accession>
<dbReference type="InParanoid" id="L9LDP9"/>